<comment type="caution">
    <text evidence="1">The sequence shown here is derived from an EMBL/GenBank/DDBJ whole genome shotgun (WGS) entry which is preliminary data.</text>
</comment>
<accession>A0A0F9NRW0</accession>
<evidence type="ECO:0000313" key="1">
    <source>
        <dbReference type="EMBL" id="KKN22225.1"/>
    </source>
</evidence>
<evidence type="ECO:0008006" key="2">
    <source>
        <dbReference type="Google" id="ProtNLM"/>
    </source>
</evidence>
<reference evidence="1" key="1">
    <citation type="journal article" date="2015" name="Nature">
        <title>Complex archaea that bridge the gap between prokaryotes and eukaryotes.</title>
        <authorList>
            <person name="Spang A."/>
            <person name="Saw J.H."/>
            <person name="Jorgensen S.L."/>
            <person name="Zaremba-Niedzwiedzka K."/>
            <person name="Martijn J."/>
            <person name="Lind A.E."/>
            <person name="van Eijk R."/>
            <person name="Schleper C."/>
            <person name="Guy L."/>
            <person name="Ettema T.J."/>
        </authorList>
    </citation>
    <scope>NUCLEOTIDE SEQUENCE</scope>
</reference>
<name>A0A0F9NRW0_9ZZZZ</name>
<gene>
    <name evidence="1" type="ORF">LCGC14_0917260</name>
</gene>
<proteinExistence type="predicted"/>
<protein>
    <recommendedName>
        <fullName evidence="2">DUF5659 domain-containing protein</fullName>
    </recommendedName>
</protein>
<organism evidence="1">
    <name type="scientific">marine sediment metagenome</name>
    <dbReference type="NCBI Taxonomy" id="412755"/>
    <lineage>
        <taxon>unclassified sequences</taxon>
        <taxon>metagenomes</taxon>
        <taxon>ecological metagenomes</taxon>
    </lineage>
</organism>
<dbReference type="EMBL" id="LAZR01003080">
    <property type="protein sequence ID" value="KKN22225.1"/>
    <property type="molecule type" value="Genomic_DNA"/>
</dbReference>
<sequence length="82" mass="9372">MYKTSDTALAAFLVTQGFPLDAIDYANPRYEFIFSDGNLDVDKIKEAATNYLIGEARVDPAVYNRVLRKLTKIVRVQGRWEQ</sequence>
<dbReference type="AlphaFoldDB" id="A0A0F9NRW0"/>